<gene>
    <name evidence="2" type="ORF">G2W53_018468</name>
</gene>
<proteinExistence type="predicted"/>
<reference evidence="2" key="1">
    <citation type="submission" date="2020-09" db="EMBL/GenBank/DDBJ databases">
        <title>Genome-Enabled Discovery of Anthraquinone Biosynthesis in Senna tora.</title>
        <authorList>
            <person name="Kang S.-H."/>
            <person name="Pandey R.P."/>
            <person name="Lee C.-M."/>
            <person name="Sim J.-S."/>
            <person name="Jeong J.-T."/>
            <person name="Choi B.-S."/>
            <person name="Jung M."/>
            <person name="Ginzburg D."/>
            <person name="Zhao K."/>
            <person name="Won S.Y."/>
            <person name="Oh T.-J."/>
            <person name="Yu Y."/>
            <person name="Kim N.-H."/>
            <person name="Lee O.R."/>
            <person name="Lee T.-H."/>
            <person name="Bashyal P."/>
            <person name="Kim T.-S."/>
            <person name="Lee W.-H."/>
            <person name="Kawkins C."/>
            <person name="Kim C.-K."/>
            <person name="Kim J.S."/>
            <person name="Ahn B.O."/>
            <person name="Rhee S.Y."/>
            <person name="Sohng J.K."/>
        </authorList>
    </citation>
    <scope>NUCLEOTIDE SEQUENCE</scope>
    <source>
        <tissue evidence="2">Leaf</tissue>
    </source>
</reference>
<protein>
    <submittedName>
        <fullName evidence="2">Uncharacterized protein</fullName>
    </submittedName>
</protein>
<accession>A0A834TT56</accession>
<feature type="region of interest" description="Disordered" evidence="1">
    <location>
        <begin position="59"/>
        <end position="93"/>
    </location>
</feature>
<feature type="compositionally biased region" description="Basic and acidic residues" evidence="1">
    <location>
        <begin position="72"/>
        <end position="93"/>
    </location>
</feature>
<dbReference type="AlphaFoldDB" id="A0A834TT56"/>
<sequence>MQLPNDNLNSDSSSMLREEGPCFQASLALDDVNGASFSLVSSSRYASDTIMKQGLKREQNLSSINLQEISENDGKAKGKDDINENEYHSDTSEKQRAFFFAPWREDVDDSKNSHATFSEEDINASDATMEFGERASNSQSKQAEIETNHIQLFP</sequence>
<evidence type="ECO:0000313" key="3">
    <source>
        <dbReference type="Proteomes" id="UP000634136"/>
    </source>
</evidence>
<organism evidence="2 3">
    <name type="scientific">Senna tora</name>
    <dbReference type="NCBI Taxonomy" id="362788"/>
    <lineage>
        <taxon>Eukaryota</taxon>
        <taxon>Viridiplantae</taxon>
        <taxon>Streptophyta</taxon>
        <taxon>Embryophyta</taxon>
        <taxon>Tracheophyta</taxon>
        <taxon>Spermatophyta</taxon>
        <taxon>Magnoliopsida</taxon>
        <taxon>eudicotyledons</taxon>
        <taxon>Gunneridae</taxon>
        <taxon>Pentapetalae</taxon>
        <taxon>rosids</taxon>
        <taxon>fabids</taxon>
        <taxon>Fabales</taxon>
        <taxon>Fabaceae</taxon>
        <taxon>Caesalpinioideae</taxon>
        <taxon>Cassia clade</taxon>
        <taxon>Senna</taxon>
    </lineage>
</organism>
<comment type="caution">
    <text evidence="2">The sequence shown here is derived from an EMBL/GenBank/DDBJ whole genome shotgun (WGS) entry which is preliminary data.</text>
</comment>
<evidence type="ECO:0000256" key="1">
    <source>
        <dbReference type="SAM" id="MobiDB-lite"/>
    </source>
</evidence>
<feature type="region of interest" description="Disordered" evidence="1">
    <location>
        <begin position="132"/>
        <end position="154"/>
    </location>
</feature>
<name>A0A834TT56_9FABA</name>
<dbReference type="EMBL" id="JAAIUW010000006">
    <property type="protein sequence ID" value="KAF7827304.1"/>
    <property type="molecule type" value="Genomic_DNA"/>
</dbReference>
<feature type="compositionally biased region" description="Polar residues" evidence="1">
    <location>
        <begin position="60"/>
        <end position="69"/>
    </location>
</feature>
<evidence type="ECO:0000313" key="2">
    <source>
        <dbReference type="EMBL" id="KAF7827304.1"/>
    </source>
</evidence>
<keyword evidence="3" id="KW-1185">Reference proteome</keyword>
<dbReference type="Proteomes" id="UP000634136">
    <property type="component" value="Unassembled WGS sequence"/>
</dbReference>